<protein>
    <submittedName>
        <fullName evidence="1">Glycoside hydrolase family 99-like domain-containing protein</fullName>
    </submittedName>
</protein>
<reference evidence="1 2" key="1">
    <citation type="submission" date="2023-12" db="EMBL/GenBank/DDBJ databases">
        <title>Novel species of the genus Arcicella isolated from rivers.</title>
        <authorList>
            <person name="Lu H."/>
        </authorList>
    </citation>
    <scope>NUCLEOTIDE SEQUENCE [LARGE SCALE GENOMIC DNA]</scope>
    <source>
        <strain evidence="1 2">DC25W</strain>
    </source>
</reference>
<dbReference type="RefSeq" id="WP_323261069.1">
    <property type="nucleotide sequence ID" value="NZ_JAYGIM010000014.1"/>
</dbReference>
<dbReference type="PANTHER" id="PTHR41244">
    <property type="entry name" value="RHAMNAN SYNTHESIS F"/>
    <property type="match status" value="1"/>
</dbReference>
<dbReference type="Proteomes" id="UP001302222">
    <property type="component" value="Unassembled WGS sequence"/>
</dbReference>
<dbReference type="PANTHER" id="PTHR41244:SF1">
    <property type="entry name" value="GLYCOSYLTRANSFERASE"/>
    <property type="match status" value="1"/>
</dbReference>
<dbReference type="Pfam" id="PF14307">
    <property type="entry name" value="Glyco_tran_WbsX"/>
    <property type="match status" value="1"/>
</dbReference>
<comment type="caution">
    <text evidence="1">The sequence shown here is derived from an EMBL/GenBank/DDBJ whole genome shotgun (WGS) entry which is preliminary data.</text>
</comment>
<gene>
    <name evidence="1" type="ORF">VB798_18525</name>
</gene>
<keyword evidence="2" id="KW-1185">Reference proteome</keyword>
<organism evidence="1 2">
    <name type="scientific">Arcicella lustrica</name>
    <dbReference type="NCBI Taxonomy" id="2984196"/>
    <lineage>
        <taxon>Bacteria</taxon>
        <taxon>Pseudomonadati</taxon>
        <taxon>Bacteroidota</taxon>
        <taxon>Cytophagia</taxon>
        <taxon>Cytophagales</taxon>
        <taxon>Flectobacillaceae</taxon>
        <taxon>Arcicella</taxon>
    </lineage>
</organism>
<evidence type="ECO:0000313" key="1">
    <source>
        <dbReference type="EMBL" id="MEA5428593.1"/>
    </source>
</evidence>
<name>A0ABU5SMQ3_9BACT</name>
<proteinExistence type="predicted"/>
<dbReference type="InterPro" id="IPR032719">
    <property type="entry name" value="WbsX"/>
</dbReference>
<dbReference type="Gene3D" id="3.20.20.80">
    <property type="entry name" value="Glycosidases"/>
    <property type="match status" value="1"/>
</dbReference>
<dbReference type="CDD" id="cd11579">
    <property type="entry name" value="Glyco_tran_WbsX"/>
    <property type="match status" value="1"/>
</dbReference>
<dbReference type="EMBL" id="JAYGIM010000014">
    <property type="protein sequence ID" value="MEA5428593.1"/>
    <property type="molecule type" value="Genomic_DNA"/>
</dbReference>
<evidence type="ECO:0000313" key="2">
    <source>
        <dbReference type="Proteomes" id="UP001302222"/>
    </source>
</evidence>
<accession>A0ABU5SMQ3</accession>
<sequence length="365" mass="43648">MKEIKGIAIYLPQYHPIKENDKWWGNGFTEWRNVVKGKVIIKGQYQPHLPLDLGYYDLRLPEIREAQAELAKNSSIHGFCYYHYWFKGKRLLDLPINNVLESKKPDFPFCLCWANENWSRNWDGRSKNMLLEQAYNEEDDLAHIQFLCKEVFTDSRYIKVDGKPLFVVYRPELFPDFKKTANIWRNEAKKLGFPDLYLGFFWTFESNIHPDKFGLDFAAQFPPNKYEIKRKISLLGRVLVKLGMGITLRQKYQIYEYKQLVKYSENFEYNKDFTLFPGITPMWDNYVRRRNGGGRIFLNSTPELYKKWLNDICKRWNPKSSSENFLFINAWNEWAEGNHLEPCEKWGHQYLDATREVLSKYKSNE</sequence>